<reference evidence="1 2" key="2">
    <citation type="submission" date="2020-02" db="EMBL/GenBank/DDBJ databases">
        <title>Genome sequences of Thiorhodococcus mannitoliphagus and Thiorhodococcus minor, purple sulfur photosynthetic bacteria in the gammaproteobacterial family, Chromatiaceae.</title>
        <authorList>
            <person name="Aviles F.A."/>
            <person name="Meyer T.E."/>
            <person name="Kyndt J.A."/>
        </authorList>
    </citation>
    <scope>NUCLEOTIDE SEQUENCE [LARGE SCALE GENOMIC DNA]</scope>
    <source>
        <strain evidence="1 2">DSM 18266</strain>
    </source>
</reference>
<reference evidence="2" key="1">
    <citation type="journal article" date="2020" name="Microbiol. Resour. Announc.">
        <title>Draft Genome Sequences of Thiorhodococcus mannitoliphagus and Thiorhodococcus minor, Purple Sulfur Photosynthetic Bacteria in the Gammaproteobacterial Family Chromatiaceae.</title>
        <authorList>
            <person name="Aviles F.A."/>
            <person name="Meyer T.E."/>
            <person name="Kyndt J.A."/>
        </authorList>
    </citation>
    <scope>NUCLEOTIDE SEQUENCE [LARGE SCALE GENOMIC DNA]</scope>
    <source>
        <strain evidence="2">DSM 18266</strain>
    </source>
</reference>
<gene>
    <name evidence="1" type="ORF">G3480_25230</name>
</gene>
<organism evidence="1 2">
    <name type="scientific">Thiorhodococcus mannitoliphagus</name>
    <dbReference type="NCBI Taxonomy" id="329406"/>
    <lineage>
        <taxon>Bacteria</taxon>
        <taxon>Pseudomonadati</taxon>
        <taxon>Pseudomonadota</taxon>
        <taxon>Gammaproteobacteria</taxon>
        <taxon>Chromatiales</taxon>
        <taxon>Chromatiaceae</taxon>
        <taxon>Thiorhodococcus</taxon>
    </lineage>
</organism>
<protein>
    <recommendedName>
        <fullName evidence="3">ATP-binding protein</fullName>
    </recommendedName>
</protein>
<keyword evidence="2" id="KW-1185">Reference proteome</keyword>
<name>A0A6P1E4T4_9GAMM</name>
<proteinExistence type="predicted"/>
<comment type="caution">
    <text evidence="1">The sequence shown here is derived from an EMBL/GenBank/DDBJ whole genome shotgun (WGS) entry which is preliminary data.</text>
</comment>
<dbReference type="AlphaFoldDB" id="A0A6P1E4T4"/>
<evidence type="ECO:0000313" key="2">
    <source>
        <dbReference type="Proteomes" id="UP000471640"/>
    </source>
</evidence>
<dbReference type="RefSeq" id="WP_164656969.1">
    <property type="nucleotide sequence ID" value="NZ_JAAIJR010000230.1"/>
</dbReference>
<dbReference type="EMBL" id="JAAIJR010000230">
    <property type="protein sequence ID" value="NEX23542.1"/>
    <property type="molecule type" value="Genomic_DNA"/>
</dbReference>
<accession>A0A6P1E4T4</accession>
<sequence length="102" mass="11542">MRFFNTAGPVDSARHYTLPPLSRLDWEHVRALIEQHKYFVPHTLRQTGKTSSLLALMAHLNQDGHHICLYANIESAQAPRDDVHQGRTLICQTLGTQASVQL</sequence>
<dbReference type="Proteomes" id="UP000471640">
    <property type="component" value="Unassembled WGS sequence"/>
</dbReference>
<evidence type="ECO:0000313" key="1">
    <source>
        <dbReference type="EMBL" id="NEX23542.1"/>
    </source>
</evidence>
<evidence type="ECO:0008006" key="3">
    <source>
        <dbReference type="Google" id="ProtNLM"/>
    </source>
</evidence>